<dbReference type="Proteomes" id="UP000051870">
    <property type="component" value="Unassembled WGS sequence"/>
</dbReference>
<evidence type="ECO:0000313" key="2">
    <source>
        <dbReference type="EMBL" id="CUJ90207.1"/>
    </source>
</evidence>
<dbReference type="RefSeq" id="WP_058310366.1">
    <property type="nucleotide sequence ID" value="NZ_CYTW01000001.1"/>
</dbReference>
<protein>
    <submittedName>
        <fullName evidence="2">Transcriptional regulator SlyA</fullName>
    </submittedName>
</protein>
<keyword evidence="3" id="KW-1185">Reference proteome</keyword>
<name>A0A0P1I526_9RHOB</name>
<dbReference type="PANTHER" id="PTHR33164">
    <property type="entry name" value="TRANSCRIPTIONAL REGULATOR, MARR FAMILY"/>
    <property type="match status" value="1"/>
</dbReference>
<proteinExistence type="predicted"/>
<dbReference type="SUPFAM" id="SSF46785">
    <property type="entry name" value="Winged helix' DNA-binding domain"/>
    <property type="match status" value="1"/>
</dbReference>
<feature type="domain" description="HTH marR-type" evidence="1">
    <location>
        <begin position="4"/>
        <end position="137"/>
    </location>
</feature>
<accession>A0A0P1I526</accession>
<dbReference type="Gene3D" id="1.10.10.10">
    <property type="entry name" value="Winged helix-like DNA-binding domain superfamily/Winged helix DNA-binding domain"/>
    <property type="match status" value="1"/>
</dbReference>
<dbReference type="SMART" id="SM00347">
    <property type="entry name" value="HTH_MARR"/>
    <property type="match status" value="1"/>
</dbReference>
<organism evidence="2 3">
    <name type="scientific">Shimia thalassica</name>
    <dbReference type="NCBI Taxonomy" id="1715693"/>
    <lineage>
        <taxon>Bacteria</taxon>
        <taxon>Pseudomonadati</taxon>
        <taxon>Pseudomonadota</taxon>
        <taxon>Alphaproteobacteria</taxon>
        <taxon>Rhodobacterales</taxon>
        <taxon>Roseobacteraceae</taxon>
    </lineage>
</organism>
<dbReference type="PROSITE" id="PS50995">
    <property type="entry name" value="HTH_MARR_2"/>
    <property type="match status" value="1"/>
</dbReference>
<dbReference type="GO" id="GO:0003700">
    <property type="term" value="F:DNA-binding transcription factor activity"/>
    <property type="evidence" value="ECO:0007669"/>
    <property type="project" value="InterPro"/>
</dbReference>
<evidence type="ECO:0000313" key="3">
    <source>
        <dbReference type="Proteomes" id="UP000051870"/>
    </source>
</evidence>
<reference evidence="3" key="1">
    <citation type="submission" date="2015-09" db="EMBL/GenBank/DDBJ databases">
        <authorList>
            <person name="Rodrigo-Torres Lidia"/>
            <person name="Arahal R.David."/>
        </authorList>
    </citation>
    <scope>NUCLEOTIDE SEQUENCE [LARGE SCALE GENOMIC DNA]</scope>
    <source>
        <strain evidence="3">CECT 7735</strain>
    </source>
</reference>
<dbReference type="AlphaFoldDB" id="A0A0P1I526"/>
<dbReference type="GeneID" id="83880276"/>
<dbReference type="PANTHER" id="PTHR33164:SF43">
    <property type="entry name" value="HTH-TYPE TRANSCRIPTIONAL REPRESSOR YETL"/>
    <property type="match status" value="1"/>
</dbReference>
<dbReference type="STRING" id="1715693.PH7735_01213"/>
<dbReference type="EMBL" id="CYTW01000001">
    <property type="protein sequence ID" value="CUJ90207.1"/>
    <property type="molecule type" value="Genomic_DNA"/>
</dbReference>
<dbReference type="InterPro" id="IPR036388">
    <property type="entry name" value="WH-like_DNA-bd_sf"/>
</dbReference>
<dbReference type="InterPro" id="IPR039422">
    <property type="entry name" value="MarR/SlyA-like"/>
</dbReference>
<dbReference type="GO" id="GO:0006950">
    <property type="term" value="P:response to stress"/>
    <property type="evidence" value="ECO:0007669"/>
    <property type="project" value="TreeGrafter"/>
</dbReference>
<dbReference type="Pfam" id="PF12802">
    <property type="entry name" value="MarR_2"/>
    <property type="match status" value="1"/>
</dbReference>
<gene>
    <name evidence="2" type="ORF">PH7735_01213</name>
</gene>
<dbReference type="InterPro" id="IPR000835">
    <property type="entry name" value="HTH_MarR-typ"/>
</dbReference>
<sequence>MKTQPKVFLHLSRAHSALFRAADRRSKTDIGLSTSQQAVLFTLARQDGMSQREIGALLSLGKSGLSGMVDRLVAKGLIRKEATEEDARVTRVFLEPSGLELVRRSQSVVKRFNEALLAPFDEAEQDVIARFLHHITENAEQIINPEGAKNTSGKGSLE</sequence>
<evidence type="ECO:0000259" key="1">
    <source>
        <dbReference type="PROSITE" id="PS50995"/>
    </source>
</evidence>
<dbReference type="PRINTS" id="PR00598">
    <property type="entry name" value="HTHMARR"/>
</dbReference>
<dbReference type="InterPro" id="IPR036390">
    <property type="entry name" value="WH_DNA-bd_sf"/>
</dbReference>